<dbReference type="AlphaFoldDB" id="A0AAD7G1Z4"/>
<feature type="region of interest" description="Disordered" evidence="1">
    <location>
        <begin position="166"/>
        <end position="197"/>
    </location>
</feature>
<gene>
    <name evidence="2" type="ORF">FB45DRAFT_1075652</name>
</gene>
<reference evidence="2" key="1">
    <citation type="submission" date="2023-03" db="EMBL/GenBank/DDBJ databases">
        <title>Massive genome expansion in bonnet fungi (Mycena s.s.) driven by repeated elements and novel gene families across ecological guilds.</title>
        <authorList>
            <consortium name="Lawrence Berkeley National Laboratory"/>
            <person name="Harder C.B."/>
            <person name="Miyauchi S."/>
            <person name="Viragh M."/>
            <person name="Kuo A."/>
            <person name="Thoen E."/>
            <person name="Andreopoulos B."/>
            <person name="Lu D."/>
            <person name="Skrede I."/>
            <person name="Drula E."/>
            <person name="Henrissat B."/>
            <person name="Morin E."/>
            <person name="Kohler A."/>
            <person name="Barry K."/>
            <person name="LaButti K."/>
            <person name="Morin E."/>
            <person name="Salamov A."/>
            <person name="Lipzen A."/>
            <person name="Mereny Z."/>
            <person name="Hegedus B."/>
            <person name="Baldrian P."/>
            <person name="Stursova M."/>
            <person name="Weitz H."/>
            <person name="Taylor A."/>
            <person name="Grigoriev I.V."/>
            <person name="Nagy L.G."/>
            <person name="Martin F."/>
            <person name="Kauserud H."/>
        </authorList>
    </citation>
    <scope>NUCLEOTIDE SEQUENCE</scope>
    <source>
        <strain evidence="2">9284</strain>
    </source>
</reference>
<accession>A0AAD7G1Z4</accession>
<dbReference type="EMBL" id="JARKIF010000001">
    <property type="protein sequence ID" value="KAJ7649874.1"/>
    <property type="molecule type" value="Genomic_DNA"/>
</dbReference>
<evidence type="ECO:0000313" key="3">
    <source>
        <dbReference type="Proteomes" id="UP001221142"/>
    </source>
</evidence>
<proteinExistence type="predicted"/>
<comment type="caution">
    <text evidence="2">The sequence shown here is derived from an EMBL/GenBank/DDBJ whole genome shotgun (WGS) entry which is preliminary data.</text>
</comment>
<feature type="compositionally biased region" description="Acidic residues" evidence="1">
    <location>
        <begin position="174"/>
        <end position="184"/>
    </location>
</feature>
<protein>
    <submittedName>
        <fullName evidence="2">Uncharacterized protein</fullName>
    </submittedName>
</protein>
<dbReference type="Proteomes" id="UP001221142">
    <property type="component" value="Unassembled WGS sequence"/>
</dbReference>
<sequence>MRRRASRERLSSSTSISICAIRLRAAATLSENSVQRYKSCVTDLAHRQFKDPQAWENTFFSCDGLVRVEGGQLVAATKQGIESISQGIEVVSRSRGIRKATETTIRKAPDCAMQLNDALAIPGIVRPVGSLLAKEAHVGAVASAEEFVSRRGHNNLFNRRSDTRLTLRGVEGGAEGEEGEEGEKGEDSGGEGSEGGEGTVRTCLSCAIRGQIGDAVGWNENASTISCAGVRGTKGHLILHPYHAPPGCSSTPASTTGAGAIALALGIAEQFQSCCSKTSCVSRASWECRTHAFASEEALVVVMFHADATRVGIHTDLGVCTGIGPYPETEAEDTLHILEILQTLEKILCSAASSIC</sequence>
<name>A0AAD7G1Z4_9AGAR</name>
<organism evidence="2 3">
    <name type="scientific">Roridomyces roridus</name>
    <dbReference type="NCBI Taxonomy" id="1738132"/>
    <lineage>
        <taxon>Eukaryota</taxon>
        <taxon>Fungi</taxon>
        <taxon>Dikarya</taxon>
        <taxon>Basidiomycota</taxon>
        <taxon>Agaricomycotina</taxon>
        <taxon>Agaricomycetes</taxon>
        <taxon>Agaricomycetidae</taxon>
        <taxon>Agaricales</taxon>
        <taxon>Marasmiineae</taxon>
        <taxon>Mycenaceae</taxon>
        <taxon>Roridomyces</taxon>
    </lineage>
</organism>
<evidence type="ECO:0000256" key="1">
    <source>
        <dbReference type="SAM" id="MobiDB-lite"/>
    </source>
</evidence>
<keyword evidence="3" id="KW-1185">Reference proteome</keyword>
<evidence type="ECO:0000313" key="2">
    <source>
        <dbReference type="EMBL" id="KAJ7649874.1"/>
    </source>
</evidence>